<feature type="region of interest" description="Disordered" evidence="1">
    <location>
        <begin position="11"/>
        <end position="63"/>
    </location>
</feature>
<evidence type="ECO:0000313" key="3">
    <source>
        <dbReference type="Proteomes" id="UP000054516"/>
    </source>
</evidence>
<dbReference type="Proteomes" id="UP000054516">
    <property type="component" value="Unassembled WGS sequence"/>
</dbReference>
<evidence type="ECO:0000313" key="2">
    <source>
        <dbReference type="EMBL" id="GAW26672.1"/>
    </source>
</evidence>
<name>A0A1S8A9P4_ROSNE</name>
<dbReference type="AlphaFoldDB" id="A0A1S8A9P4"/>
<evidence type="ECO:0000256" key="1">
    <source>
        <dbReference type="SAM" id="MobiDB-lite"/>
    </source>
</evidence>
<gene>
    <name evidence="2" type="ORF">SAMD00023353_4200950</name>
</gene>
<accession>A0A1S8A9P4</accession>
<protein>
    <submittedName>
        <fullName evidence="2">Uncharacterized protein</fullName>
    </submittedName>
</protein>
<reference evidence="2" key="1">
    <citation type="submission" date="2016-03" db="EMBL/GenBank/DDBJ databases">
        <title>Draft genome sequence of Rosellinia necatrix.</title>
        <authorList>
            <person name="Kanematsu S."/>
        </authorList>
    </citation>
    <scope>NUCLEOTIDE SEQUENCE [LARGE SCALE GENOMIC DNA]</scope>
    <source>
        <strain evidence="2">W97</strain>
    </source>
</reference>
<sequence>MVVIVEGRIVQADRPGGPLPGTPSNPYVDSLKPPADPRAHGRPGGSGARRLGRESNQPCDPSHPCLFIISRPTTLALMGAARVLSHSPLSAETFGAALLSSPIPTVEVMPS</sequence>
<proteinExistence type="predicted"/>
<dbReference type="EMBL" id="DF977487">
    <property type="protein sequence ID" value="GAW26672.1"/>
    <property type="molecule type" value="Genomic_DNA"/>
</dbReference>
<organism evidence="2">
    <name type="scientific">Rosellinia necatrix</name>
    <name type="common">White root-rot fungus</name>
    <dbReference type="NCBI Taxonomy" id="77044"/>
    <lineage>
        <taxon>Eukaryota</taxon>
        <taxon>Fungi</taxon>
        <taxon>Dikarya</taxon>
        <taxon>Ascomycota</taxon>
        <taxon>Pezizomycotina</taxon>
        <taxon>Sordariomycetes</taxon>
        <taxon>Xylariomycetidae</taxon>
        <taxon>Xylariales</taxon>
        <taxon>Xylariaceae</taxon>
        <taxon>Rosellinia</taxon>
    </lineage>
</organism>
<keyword evidence="3" id="KW-1185">Reference proteome</keyword>